<dbReference type="EMBL" id="BAAAYX010000009">
    <property type="protein sequence ID" value="GAA3706577.1"/>
    <property type="molecule type" value="Genomic_DNA"/>
</dbReference>
<accession>A0ABP7DMN7</accession>
<sequence>MTRRVGLLHGAGAAATVLLMLLAGCGRPPADPLPERSDGSSTGAAPSPTGSVAGSASPDEDASFSFDDIASYQGGVEVEIAGTVGRRATVGMTGAESTRGEMVVVSVVLRNLSSVDLDASTVLVTAAYGPEDKEAPLVTDPTGTLTGGFLGSLTPGAENAIDLGFAVPFTALGRFRVTVDLGDDRYEPVSFVGAVEREQ</sequence>
<comment type="caution">
    <text evidence="3">The sequence shown here is derived from an EMBL/GenBank/DDBJ whole genome shotgun (WGS) entry which is preliminary data.</text>
</comment>
<gene>
    <name evidence="3" type="ORF">GCM10022204_25480</name>
</gene>
<proteinExistence type="predicted"/>
<evidence type="ECO:0000313" key="3">
    <source>
        <dbReference type="EMBL" id="GAA3706577.1"/>
    </source>
</evidence>
<feature type="compositionally biased region" description="Polar residues" evidence="1">
    <location>
        <begin position="39"/>
        <end position="54"/>
    </location>
</feature>
<keyword evidence="4" id="KW-1185">Reference proteome</keyword>
<dbReference type="RefSeq" id="WP_344812741.1">
    <property type="nucleotide sequence ID" value="NZ_BAAAYX010000009.1"/>
</dbReference>
<evidence type="ECO:0000313" key="4">
    <source>
        <dbReference type="Proteomes" id="UP001500051"/>
    </source>
</evidence>
<reference evidence="4" key="1">
    <citation type="journal article" date="2019" name="Int. J. Syst. Evol. Microbiol.">
        <title>The Global Catalogue of Microorganisms (GCM) 10K type strain sequencing project: providing services to taxonomists for standard genome sequencing and annotation.</title>
        <authorList>
            <consortium name="The Broad Institute Genomics Platform"/>
            <consortium name="The Broad Institute Genome Sequencing Center for Infectious Disease"/>
            <person name="Wu L."/>
            <person name="Ma J."/>
        </authorList>
    </citation>
    <scope>NUCLEOTIDE SEQUENCE [LARGE SCALE GENOMIC DNA]</scope>
    <source>
        <strain evidence="4">JCM 16548</strain>
    </source>
</reference>
<name>A0ABP7DMN7_9ACTN</name>
<dbReference type="Proteomes" id="UP001500051">
    <property type="component" value="Unassembled WGS sequence"/>
</dbReference>
<protein>
    <recommendedName>
        <fullName evidence="5">DUF4352 domain-containing protein</fullName>
    </recommendedName>
</protein>
<feature type="chain" id="PRO_5046180416" description="DUF4352 domain-containing protein" evidence="2">
    <location>
        <begin position="31"/>
        <end position="199"/>
    </location>
</feature>
<keyword evidence="2" id="KW-0732">Signal</keyword>
<dbReference type="PROSITE" id="PS51257">
    <property type="entry name" value="PROKAR_LIPOPROTEIN"/>
    <property type="match status" value="1"/>
</dbReference>
<feature type="region of interest" description="Disordered" evidence="1">
    <location>
        <begin position="29"/>
        <end position="60"/>
    </location>
</feature>
<feature type="signal peptide" evidence="2">
    <location>
        <begin position="1"/>
        <end position="30"/>
    </location>
</feature>
<evidence type="ECO:0000256" key="2">
    <source>
        <dbReference type="SAM" id="SignalP"/>
    </source>
</evidence>
<evidence type="ECO:0000256" key="1">
    <source>
        <dbReference type="SAM" id="MobiDB-lite"/>
    </source>
</evidence>
<evidence type="ECO:0008006" key="5">
    <source>
        <dbReference type="Google" id="ProtNLM"/>
    </source>
</evidence>
<organism evidence="3 4">
    <name type="scientific">Microlunatus aurantiacus</name>
    <dbReference type="NCBI Taxonomy" id="446786"/>
    <lineage>
        <taxon>Bacteria</taxon>
        <taxon>Bacillati</taxon>
        <taxon>Actinomycetota</taxon>
        <taxon>Actinomycetes</taxon>
        <taxon>Propionibacteriales</taxon>
        <taxon>Propionibacteriaceae</taxon>
        <taxon>Microlunatus</taxon>
    </lineage>
</organism>